<feature type="compositionally biased region" description="Basic residues" evidence="7">
    <location>
        <begin position="738"/>
        <end position="748"/>
    </location>
</feature>
<accession>A0A023GGF3</accession>
<organism evidence="9">
    <name type="scientific">Amblyomma triste</name>
    <name type="common">Neotropical tick</name>
    <dbReference type="NCBI Taxonomy" id="251400"/>
    <lineage>
        <taxon>Eukaryota</taxon>
        <taxon>Metazoa</taxon>
        <taxon>Ecdysozoa</taxon>
        <taxon>Arthropoda</taxon>
        <taxon>Chelicerata</taxon>
        <taxon>Arachnida</taxon>
        <taxon>Acari</taxon>
        <taxon>Parasitiformes</taxon>
        <taxon>Ixodida</taxon>
        <taxon>Ixodoidea</taxon>
        <taxon>Ixodidae</taxon>
        <taxon>Amblyomminae</taxon>
        <taxon>Amblyomma</taxon>
    </lineage>
</organism>
<feature type="region of interest" description="Disordered" evidence="7">
    <location>
        <begin position="428"/>
        <end position="458"/>
    </location>
</feature>
<evidence type="ECO:0000256" key="2">
    <source>
        <dbReference type="ARBA" id="ARBA00022737"/>
    </source>
</evidence>
<proteinExistence type="evidence at transcript level"/>
<feature type="compositionally biased region" description="Basic and acidic residues" evidence="7">
    <location>
        <begin position="573"/>
        <end position="599"/>
    </location>
</feature>
<dbReference type="Pfam" id="PF01805">
    <property type="entry name" value="Surp"/>
    <property type="match status" value="2"/>
</dbReference>
<evidence type="ECO:0000256" key="3">
    <source>
        <dbReference type="ARBA" id="ARBA00022884"/>
    </source>
</evidence>
<dbReference type="PANTHER" id="PTHR13161:SF15">
    <property type="entry name" value="SPLICING FACTOR, SUPPRESSOR OF WHITE-APRICOT HOMOLOG"/>
    <property type="match status" value="1"/>
</dbReference>
<keyword evidence="2" id="KW-0677">Repeat</keyword>
<keyword evidence="5" id="KW-0804">Transcription</keyword>
<feature type="compositionally biased region" description="Polar residues" evidence="7">
    <location>
        <begin position="620"/>
        <end position="636"/>
    </location>
</feature>
<feature type="region of interest" description="Disordered" evidence="7">
    <location>
        <begin position="491"/>
        <end position="534"/>
    </location>
</feature>
<dbReference type="InterPro" id="IPR000061">
    <property type="entry name" value="Surp"/>
</dbReference>
<dbReference type="GO" id="GO:0003723">
    <property type="term" value="F:RNA binding"/>
    <property type="evidence" value="ECO:0007669"/>
    <property type="project" value="UniProtKB-KW"/>
</dbReference>
<evidence type="ECO:0000313" key="9">
    <source>
        <dbReference type="EMBL" id="JAC31835.1"/>
    </source>
</evidence>
<evidence type="ECO:0000259" key="8">
    <source>
        <dbReference type="PROSITE" id="PS50128"/>
    </source>
</evidence>
<dbReference type="GO" id="GO:0000395">
    <property type="term" value="P:mRNA 5'-splice site recognition"/>
    <property type="evidence" value="ECO:0007669"/>
    <property type="project" value="TreeGrafter"/>
</dbReference>
<dbReference type="SMART" id="SM01141">
    <property type="entry name" value="DRY_EERY"/>
    <property type="match status" value="1"/>
</dbReference>
<dbReference type="InterPro" id="IPR040397">
    <property type="entry name" value="SWAP"/>
</dbReference>
<dbReference type="AlphaFoldDB" id="A0A023GGF3"/>
<protein>
    <submittedName>
        <fullName evidence="9">Putative mrna splicing factor</fullName>
    </submittedName>
</protein>
<feature type="non-terminal residue" evidence="9">
    <location>
        <position position="1"/>
    </location>
</feature>
<dbReference type="SMART" id="SM00648">
    <property type="entry name" value="SWAP"/>
    <property type="match status" value="2"/>
</dbReference>
<feature type="region of interest" description="Disordered" evidence="7">
    <location>
        <begin position="547"/>
        <end position="781"/>
    </location>
</feature>
<feature type="domain" description="SURP motif" evidence="8">
    <location>
        <begin position="180"/>
        <end position="222"/>
    </location>
</feature>
<keyword evidence="1" id="KW-0507">mRNA processing</keyword>
<feature type="compositionally biased region" description="Polar residues" evidence="7">
    <location>
        <begin position="449"/>
        <end position="458"/>
    </location>
</feature>
<dbReference type="SUPFAM" id="SSF109905">
    <property type="entry name" value="Surp module (SWAP domain)"/>
    <property type="match status" value="2"/>
</dbReference>
<evidence type="ECO:0000256" key="7">
    <source>
        <dbReference type="SAM" id="MobiDB-lite"/>
    </source>
</evidence>
<dbReference type="Pfam" id="PF09750">
    <property type="entry name" value="DRY_EERY"/>
    <property type="match status" value="1"/>
</dbReference>
<evidence type="ECO:0000256" key="5">
    <source>
        <dbReference type="ARBA" id="ARBA00023163"/>
    </source>
</evidence>
<keyword evidence="6" id="KW-0508">mRNA splicing</keyword>
<dbReference type="InterPro" id="IPR035967">
    <property type="entry name" value="SWAP/Surp_sf"/>
</dbReference>
<sequence length="781" mass="85971">WPVPWAASSERSGKPDEDLLVFGYSCKLFRDDERAILIDRGKHLIPWMGDDSLMIDRYDARGYLHSIEEYEPKPGAILEYAASLSEEEKALEELCEEERFLALFRDLHEESIYQEEELKRLKIAMNADGTYKETAFSYDSENTQDSQDAQDEAEVPFKAPKGLHIPASVPTPPTMKLHAIIEKTALFVSQHGAQMEILVKTKQAGNPQFAFLAFDHPLNVYYRFLVEQLKCGTYVPASEMAAGNEDSDDEDDHYLHPSLFAASTPAVPVAVSKVFLTKQGEDNAYSQLIKNLKPHLDSPTGSSSPALPQDVEAGNHASVYGYTDGAGYEGYGAGEDYMAPPPPPGLEPILLPSQAVFTGYAIPPPPDVQPIIDKMAVYVAKNGEDFETIVKSKGDKRFEFLLPDHEYHQYYLHKKQAYLNERAQQTKGAAAEAAAPEAVPAVAEKRESSPATTEATTVATMQPATIEEPVEESYDIVGPKLENGLSGMEDSIVASPLSNSPFSNIDSNDTNSQPGLPGLGDKPQNKGPVSFTLKLKDCDGKDKKRVALDDDMSDSDGSASTPAPIVTTAPTDDAVRTGSKDTSSTEKQSECVLSKDRLSPSRQLQLERKKRLAKFLSMIKDTQGTGSTGPAVSSGQRGDGAKGSSGTCTTKEPVNRLLPDIQRAPADSLPGSPTNPTRERSGDRVTPPNSASQRHKSHKSSSLSKSRHRSRSPTSSRHRHRHHHHHGREEPSQSRSQERHHRKHHRSPRHEVSKRPYSKSPSPVKRSKSRRSRSKSPGRRK</sequence>
<feature type="compositionally biased region" description="Polar residues" evidence="7">
    <location>
        <begin position="496"/>
        <end position="514"/>
    </location>
</feature>
<dbReference type="InterPro" id="IPR019147">
    <property type="entry name" value="SWAP_N_domain"/>
</dbReference>
<name>A0A023GGF3_AMBTT</name>
<evidence type="ECO:0000256" key="1">
    <source>
        <dbReference type="ARBA" id="ARBA00022664"/>
    </source>
</evidence>
<dbReference type="PANTHER" id="PTHR13161">
    <property type="entry name" value="SPLICING FACTOR SUPPRESSOR OF WHITE APRICOT"/>
    <property type="match status" value="1"/>
</dbReference>
<keyword evidence="4" id="KW-0805">Transcription regulation</keyword>
<dbReference type="Gene3D" id="1.10.10.790">
    <property type="entry name" value="Surp module"/>
    <property type="match status" value="2"/>
</dbReference>
<evidence type="ECO:0000256" key="6">
    <source>
        <dbReference type="ARBA" id="ARBA00023187"/>
    </source>
</evidence>
<reference evidence="9" key="1">
    <citation type="submission" date="2014-03" db="EMBL/GenBank/DDBJ databases">
        <title>The sialotranscriptome of Amblyomma triste, Amblyomma parvum and Amblyomma cajennense ticks, uncovered by 454-based RNA-seq.</title>
        <authorList>
            <person name="Garcia G.R."/>
            <person name="Gardinassi L.G."/>
            <person name="Ribeiro J.M."/>
            <person name="Anatriello E."/>
            <person name="Ferreira B.R."/>
            <person name="Moreira H.N."/>
            <person name="Mafra C."/>
            <person name="Olegario M.M."/>
            <person name="Szabo P.J."/>
            <person name="Miranda-Santos I.K."/>
            <person name="Maruyama S.R."/>
        </authorList>
    </citation>
    <scope>NUCLEOTIDE SEQUENCE</scope>
    <source>
        <strain evidence="9">Mato Grasso do Sul</strain>
        <tissue evidence="9">Salivary glands</tissue>
    </source>
</reference>
<feature type="compositionally biased region" description="Low complexity" evidence="7">
    <location>
        <begin position="429"/>
        <end position="442"/>
    </location>
</feature>
<dbReference type="PROSITE" id="PS50128">
    <property type="entry name" value="SURP"/>
    <property type="match status" value="2"/>
</dbReference>
<dbReference type="EMBL" id="GBBM01003583">
    <property type="protein sequence ID" value="JAC31835.1"/>
    <property type="molecule type" value="mRNA"/>
</dbReference>
<feature type="compositionally biased region" description="Basic residues" evidence="7">
    <location>
        <begin position="765"/>
        <end position="781"/>
    </location>
</feature>
<evidence type="ECO:0000256" key="4">
    <source>
        <dbReference type="ARBA" id="ARBA00023015"/>
    </source>
</evidence>
<feature type="domain" description="SURP motif" evidence="8">
    <location>
        <begin position="371"/>
        <end position="411"/>
    </location>
</feature>
<feature type="compositionally biased region" description="Basic residues" evidence="7">
    <location>
        <begin position="693"/>
        <end position="726"/>
    </location>
</feature>
<keyword evidence="3" id="KW-0694">RNA-binding</keyword>